<name>A0A3B0WJR4_9ZZZZ</name>
<dbReference type="SUPFAM" id="SSF54523">
    <property type="entry name" value="Pili subunits"/>
    <property type="match status" value="1"/>
</dbReference>
<keyword evidence="2" id="KW-1133">Transmembrane helix</keyword>
<dbReference type="GO" id="GO:0043107">
    <property type="term" value="P:type IV pilus-dependent motility"/>
    <property type="evidence" value="ECO:0007669"/>
    <property type="project" value="TreeGrafter"/>
</dbReference>
<keyword evidence="2" id="KW-0472">Membrane</keyword>
<evidence type="ECO:0008006" key="4">
    <source>
        <dbReference type="Google" id="ProtNLM"/>
    </source>
</evidence>
<dbReference type="NCBIfam" id="TIGR02532">
    <property type="entry name" value="IV_pilin_GFxxxE"/>
    <property type="match status" value="1"/>
</dbReference>
<dbReference type="GO" id="GO:0044096">
    <property type="term" value="C:type IV pilus"/>
    <property type="evidence" value="ECO:0007669"/>
    <property type="project" value="TreeGrafter"/>
</dbReference>
<evidence type="ECO:0000256" key="1">
    <source>
        <dbReference type="ARBA" id="ARBA00022481"/>
    </source>
</evidence>
<accession>A0A3B0WJR4</accession>
<dbReference type="InterPro" id="IPR012902">
    <property type="entry name" value="N_methyl_site"/>
</dbReference>
<sequence length="155" mass="15961">MKNLQKGFTLIELMIVVAIIGILAGIAIPSYNSYIATTKGQKMVSNFDIAKSYVTNGFFKNETELTQGKAVFGTGPTNLTFPQTPAQLLIALNANNATAPDGGGAAFVTGAGSATLGNVGVAASNTTGWVTADTVTLNTGLYLGVPAKNIVLVYN</sequence>
<organism evidence="3">
    <name type="scientific">hydrothermal vent metagenome</name>
    <dbReference type="NCBI Taxonomy" id="652676"/>
    <lineage>
        <taxon>unclassified sequences</taxon>
        <taxon>metagenomes</taxon>
        <taxon>ecological metagenomes</taxon>
    </lineage>
</organism>
<proteinExistence type="predicted"/>
<reference evidence="3" key="1">
    <citation type="submission" date="2018-06" db="EMBL/GenBank/DDBJ databases">
        <authorList>
            <person name="Zhirakovskaya E."/>
        </authorList>
    </citation>
    <scope>NUCLEOTIDE SEQUENCE</scope>
</reference>
<keyword evidence="1" id="KW-0488">Methylation</keyword>
<keyword evidence="2" id="KW-0812">Transmembrane</keyword>
<evidence type="ECO:0000313" key="3">
    <source>
        <dbReference type="EMBL" id="VAW56105.1"/>
    </source>
</evidence>
<feature type="transmembrane region" description="Helical" evidence="2">
    <location>
        <begin position="7"/>
        <end position="28"/>
    </location>
</feature>
<dbReference type="InterPro" id="IPR045584">
    <property type="entry name" value="Pilin-like"/>
</dbReference>
<dbReference type="PANTHER" id="PTHR30093">
    <property type="entry name" value="GENERAL SECRETION PATHWAY PROTEIN G"/>
    <property type="match status" value="1"/>
</dbReference>
<dbReference type="AlphaFoldDB" id="A0A3B0WJR4"/>
<evidence type="ECO:0000256" key="2">
    <source>
        <dbReference type="SAM" id="Phobius"/>
    </source>
</evidence>
<gene>
    <name evidence="3" type="ORF">MNBD_GAMMA07-2791</name>
</gene>
<dbReference type="Pfam" id="PF07963">
    <property type="entry name" value="N_methyl"/>
    <property type="match status" value="1"/>
</dbReference>
<protein>
    <recommendedName>
        <fullName evidence="4">Type IV pilus biogenesis protein PilE</fullName>
    </recommendedName>
</protein>
<dbReference type="PROSITE" id="PS00409">
    <property type="entry name" value="PROKAR_NTER_METHYL"/>
    <property type="match status" value="1"/>
</dbReference>
<dbReference type="Gene3D" id="3.30.700.10">
    <property type="entry name" value="Glycoprotein, Type 4 Pilin"/>
    <property type="match status" value="1"/>
</dbReference>
<dbReference type="EMBL" id="UOFF01000180">
    <property type="protein sequence ID" value="VAW56105.1"/>
    <property type="molecule type" value="Genomic_DNA"/>
</dbReference>
<dbReference type="PANTHER" id="PTHR30093:SF34">
    <property type="entry name" value="PREPILIN PEPTIDASE-DEPENDENT PROTEIN D"/>
    <property type="match status" value="1"/>
</dbReference>